<dbReference type="Proteomes" id="UP000053257">
    <property type="component" value="Unassembled WGS sequence"/>
</dbReference>
<dbReference type="HOGENOM" id="CLU_051874_0_1_1"/>
<dbReference type="GO" id="GO:0004852">
    <property type="term" value="F:uroporphyrinogen-III synthase activity"/>
    <property type="evidence" value="ECO:0007669"/>
    <property type="project" value="InterPro"/>
</dbReference>
<dbReference type="PANTHER" id="PTHR12390">
    <property type="entry name" value="UROPORPHYRINOGEN III SYNTHASE"/>
    <property type="match status" value="1"/>
</dbReference>
<dbReference type="OrthoDB" id="5595751at2759"/>
<sequence>MSNVLLLRAPTTDGQDKYEVTFQAQGYKPICIPVLETVLVNVKDLQDLISQGSTITGLHGVIVTSARACEAWREAILSLEPKPSAGADWTSTPFYVVGEATATTLREIRGEVEGSVLAPKDIRGGAESGTSEKLAHFILRDLPASDKPRKLLYLIGDKNRDVLANILRDGGVELQAQQVYATQGSSSFPSDLRKAVESAPPESNCWWIVFFAPSAAEFVTPTLRKYFEVPDAHSTSYATKIAAIGPTTHDFLKDKLHIRVDVVAPKPSPDALVGVIHAFDQEAEHLVS</sequence>
<organism evidence="2 3">
    <name type="scientific">Phlebiopsis gigantea (strain 11061_1 CR5-6)</name>
    <name type="common">White-rot fungus</name>
    <name type="synonym">Peniophora gigantea</name>
    <dbReference type="NCBI Taxonomy" id="745531"/>
    <lineage>
        <taxon>Eukaryota</taxon>
        <taxon>Fungi</taxon>
        <taxon>Dikarya</taxon>
        <taxon>Basidiomycota</taxon>
        <taxon>Agaricomycotina</taxon>
        <taxon>Agaricomycetes</taxon>
        <taxon>Polyporales</taxon>
        <taxon>Phanerochaetaceae</taxon>
        <taxon>Phlebiopsis</taxon>
    </lineage>
</organism>
<dbReference type="EMBL" id="KN840511">
    <property type="protein sequence ID" value="KIP06765.1"/>
    <property type="molecule type" value="Genomic_DNA"/>
</dbReference>
<dbReference type="UniPathway" id="UPA00251">
    <property type="reaction ID" value="UER00320"/>
</dbReference>
<dbReference type="Pfam" id="PF02602">
    <property type="entry name" value="HEM4"/>
    <property type="match status" value="1"/>
</dbReference>
<dbReference type="AlphaFoldDB" id="A0A0C3SA61"/>
<evidence type="ECO:0000259" key="1">
    <source>
        <dbReference type="Pfam" id="PF02602"/>
    </source>
</evidence>
<dbReference type="SUPFAM" id="SSF69618">
    <property type="entry name" value="HemD-like"/>
    <property type="match status" value="1"/>
</dbReference>
<gene>
    <name evidence="2" type="ORF">PHLGIDRAFT_30350</name>
</gene>
<feature type="domain" description="Tetrapyrrole biosynthesis uroporphyrinogen III synthase" evidence="1">
    <location>
        <begin position="17"/>
        <end position="273"/>
    </location>
</feature>
<name>A0A0C3SA61_PHLG1</name>
<accession>A0A0C3SA61</accession>
<dbReference type="InterPro" id="IPR039793">
    <property type="entry name" value="UROS/Hem4"/>
</dbReference>
<protein>
    <recommendedName>
        <fullName evidence="1">Tetrapyrrole biosynthesis uroporphyrinogen III synthase domain-containing protein</fullName>
    </recommendedName>
</protein>
<dbReference type="GO" id="GO:0006780">
    <property type="term" value="P:uroporphyrinogen III biosynthetic process"/>
    <property type="evidence" value="ECO:0007669"/>
    <property type="project" value="InterPro"/>
</dbReference>
<dbReference type="PANTHER" id="PTHR12390:SF0">
    <property type="entry name" value="UROPORPHYRINOGEN-III SYNTHASE"/>
    <property type="match status" value="1"/>
</dbReference>
<dbReference type="CDD" id="cd06578">
    <property type="entry name" value="HemD"/>
    <property type="match status" value="1"/>
</dbReference>
<dbReference type="InterPro" id="IPR036108">
    <property type="entry name" value="4pyrrol_syn_uPrphyn_synt_sf"/>
</dbReference>
<evidence type="ECO:0000313" key="2">
    <source>
        <dbReference type="EMBL" id="KIP06765.1"/>
    </source>
</evidence>
<evidence type="ECO:0000313" key="3">
    <source>
        <dbReference type="Proteomes" id="UP000053257"/>
    </source>
</evidence>
<keyword evidence="3" id="KW-1185">Reference proteome</keyword>
<dbReference type="Gene3D" id="3.40.50.10090">
    <property type="match status" value="2"/>
</dbReference>
<proteinExistence type="predicted"/>
<dbReference type="STRING" id="745531.A0A0C3SA61"/>
<dbReference type="GO" id="GO:0005829">
    <property type="term" value="C:cytosol"/>
    <property type="evidence" value="ECO:0007669"/>
    <property type="project" value="TreeGrafter"/>
</dbReference>
<reference evidence="2 3" key="1">
    <citation type="journal article" date="2014" name="PLoS Genet.">
        <title>Analysis of the Phlebiopsis gigantea genome, transcriptome and secretome provides insight into its pioneer colonization strategies of wood.</title>
        <authorList>
            <person name="Hori C."/>
            <person name="Ishida T."/>
            <person name="Igarashi K."/>
            <person name="Samejima M."/>
            <person name="Suzuki H."/>
            <person name="Master E."/>
            <person name="Ferreira P."/>
            <person name="Ruiz-Duenas F.J."/>
            <person name="Held B."/>
            <person name="Canessa P."/>
            <person name="Larrondo L.F."/>
            <person name="Schmoll M."/>
            <person name="Druzhinina I.S."/>
            <person name="Kubicek C.P."/>
            <person name="Gaskell J.A."/>
            <person name="Kersten P."/>
            <person name="St John F."/>
            <person name="Glasner J."/>
            <person name="Sabat G."/>
            <person name="Splinter BonDurant S."/>
            <person name="Syed K."/>
            <person name="Yadav J."/>
            <person name="Mgbeahuruike A.C."/>
            <person name="Kovalchuk A."/>
            <person name="Asiegbu F.O."/>
            <person name="Lackner G."/>
            <person name="Hoffmeister D."/>
            <person name="Rencoret J."/>
            <person name="Gutierrez A."/>
            <person name="Sun H."/>
            <person name="Lindquist E."/>
            <person name="Barry K."/>
            <person name="Riley R."/>
            <person name="Grigoriev I.V."/>
            <person name="Henrissat B."/>
            <person name="Kues U."/>
            <person name="Berka R.M."/>
            <person name="Martinez A.T."/>
            <person name="Covert S.F."/>
            <person name="Blanchette R.A."/>
            <person name="Cullen D."/>
        </authorList>
    </citation>
    <scope>NUCLEOTIDE SEQUENCE [LARGE SCALE GENOMIC DNA]</scope>
    <source>
        <strain evidence="2 3">11061_1 CR5-6</strain>
    </source>
</reference>
<dbReference type="InterPro" id="IPR003754">
    <property type="entry name" value="4pyrrol_synth_uPrphyn_synth"/>
</dbReference>
<dbReference type="GO" id="GO:0006782">
    <property type="term" value="P:protoporphyrinogen IX biosynthetic process"/>
    <property type="evidence" value="ECO:0007669"/>
    <property type="project" value="UniProtKB-UniPathway"/>
</dbReference>